<dbReference type="PANTHER" id="PTHR22762:SF67">
    <property type="entry name" value="ALPHA_BETA-GLUCOSIDASE AGDC-RELATED"/>
    <property type="match status" value="1"/>
</dbReference>
<evidence type="ECO:0000256" key="16">
    <source>
        <dbReference type="SAM" id="SignalP"/>
    </source>
</evidence>
<dbReference type="Gene3D" id="2.60.40.10">
    <property type="entry name" value="Immunoglobulins"/>
    <property type="match status" value="1"/>
</dbReference>
<dbReference type="Gene3D" id="2.60.40.1760">
    <property type="entry name" value="glycosyl hydrolase (family 31)"/>
    <property type="match status" value="1"/>
</dbReference>
<evidence type="ECO:0000259" key="17">
    <source>
        <dbReference type="PROSITE" id="PS51166"/>
    </source>
</evidence>
<dbReference type="SUPFAM" id="SSF51011">
    <property type="entry name" value="Glycosyl hydrolase domain"/>
    <property type="match status" value="1"/>
</dbReference>
<keyword evidence="7 14" id="KW-0378">Hydrolase</keyword>
<dbReference type="EMBL" id="JAPZBS010000002">
    <property type="protein sequence ID" value="KAJ5380781.1"/>
    <property type="molecule type" value="Genomic_DNA"/>
</dbReference>
<keyword evidence="6 16" id="KW-0732">Signal</keyword>
<proteinExistence type="inferred from homology"/>
<dbReference type="AlphaFoldDB" id="A0A9W9SLK2"/>
<dbReference type="RefSeq" id="XP_056558352.1">
    <property type="nucleotide sequence ID" value="XM_056696140.1"/>
</dbReference>
<dbReference type="Pfam" id="PF00686">
    <property type="entry name" value="CBM_20"/>
    <property type="match status" value="1"/>
</dbReference>
<dbReference type="Pfam" id="PF01055">
    <property type="entry name" value="Glyco_hydro_31_2nd"/>
    <property type="match status" value="1"/>
</dbReference>
<dbReference type="GeneID" id="81435317"/>
<dbReference type="InterPro" id="IPR025887">
    <property type="entry name" value="Glyco_hydro_31_N_dom"/>
</dbReference>
<evidence type="ECO:0000256" key="5">
    <source>
        <dbReference type="ARBA" id="ARBA00022525"/>
    </source>
</evidence>
<reference evidence="18" key="1">
    <citation type="submission" date="2022-11" db="EMBL/GenBank/DDBJ databases">
        <authorList>
            <person name="Petersen C."/>
        </authorList>
    </citation>
    <scope>NUCLEOTIDE SEQUENCE</scope>
    <source>
        <strain evidence="18">IBT 29864</strain>
    </source>
</reference>
<evidence type="ECO:0000256" key="8">
    <source>
        <dbReference type="ARBA" id="ARBA00023180"/>
    </source>
</evidence>
<dbReference type="InterPro" id="IPR000322">
    <property type="entry name" value="Glyco_hydro_31_TIM"/>
</dbReference>
<dbReference type="SUPFAM" id="SSF49452">
    <property type="entry name" value="Starch-binding domain-like"/>
    <property type="match status" value="1"/>
</dbReference>
<dbReference type="Gene3D" id="2.60.40.1180">
    <property type="entry name" value="Golgi alpha-mannosidase II"/>
    <property type="match status" value="2"/>
</dbReference>
<dbReference type="CDD" id="cd14752">
    <property type="entry name" value="GH31_N"/>
    <property type="match status" value="1"/>
</dbReference>
<dbReference type="InterPro" id="IPR002044">
    <property type="entry name" value="CBM20"/>
</dbReference>
<keyword evidence="9" id="KW-0119">Carbohydrate metabolism</keyword>
<feature type="chain" id="PRO_5040806080" description="CBM20 domain-containing protein" evidence="16">
    <location>
        <begin position="25"/>
        <end position="1012"/>
    </location>
</feature>
<dbReference type="GO" id="GO:0071555">
    <property type="term" value="P:cell wall organization"/>
    <property type="evidence" value="ECO:0007669"/>
    <property type="project" value="UniProtKB-KW"/>
</dbReference>
<dbReference type="GO" id="GO:0005576">
    <property type="term" value="C:extracellular region"/>
    <property type="evidence" value="ECO:0007669"/>
    <property type="project" value="UniProtKB-SubCell"/>
</dbReference>
<comment type="similarity">
    <text evidence="4 14">Belongs to the glycosyl hydrolase 31 family.</text>
</comment>
<dbReference type="Pfam" id="PF13802">
    <property type="entry name" value="Gal_mutarotas_2"/>
    <property type="match status" value="1"/>
</dbReference>
<keyword evidence="19" id="KW-1185">Reference proteome</keyword>
<accession>A0A9W9SLK2</accession>
<keyword evidence="10 14" id="KW-0326">Glycosidase</keyword>
<dbReference type="GO" id="GO:0000272">
    <property type="term" value="P:polysaccharide catabolic process"/>
    <property type="evidence" value="ECO:0007669"/>
    <property type="project" value="UniProtKB-KW"/>
</dbReference>
<reference evidence="18" key="2">
    <citation type="journal article" date="2023" name="IMA Fungus">
        <title>Comparative genomic study of the Penicillium genus elucidates a diverse pangenome and 15 lateral gene transfer events.</title>
        <authorList>
            <person name="Petersen C."/>
            <person name="Sorensen T."/>
            <person name="Nielsen M.R."/>
            <person name="Sondergaard T.E."/>
            <person name="Sorensen J.L."/>
            <person name="Fitzpatrick D.A."/>
            <person name="Frisvad J.C."/>
            <person name="Nielsen K.L."/>
        </authorList>
    </citation>
    <scope>NUCLEOTIDE SEQUENCE</scope>
    <source>
        <strain evidence="18">IBT 29864</strain>
    </source>
</reference>
<dbReference type="GO" id="GO:0004558">
    <property type="term" value="F:alpha-1,4-glucosidase activity"/>
    <property type="evidence" value="ECO:0007669"/>
    <property type="project" value="UniProtKB-EC"/>
</dbReference>
<sequence length="1012" mass="112464">MIWQAAFKPLAAVALLCASSEAAALLPRQGDPQACPGYKASNVKTDGGAIVSADLNLAGAPCNVYGTDLDNLKLLVEYQSPERLHVKIYDADEQVYQIPESVLPRPGTDKGMSPSKSDLKFSMNHNPFSFAITRKSTGEVLFDTSHHPIVFESQYLGLRTRLPESPNLYGLGESVDPFRLKTSNYSRTLWSRDAYGTPEFTNLYGNHPVYFDYRGKNGTHGVFLANSNGMDVVLDDSDGQYLEYRTLGGVIDLYFLGGPSPKEVAMQYAQTVGLPAMMSYWHFGFHNCRYGYYDIYEVAEVVANYSAANIPLETQWADIDYMDLRRVFTLDPYRFPLDKTRELVAHLHKNNQHYVVMVDPAVAYVDYPPFNNGEKADAFMKYPNGSTYQGVVWPGVTTWPDWFAPGTQDYWNKEFATFFDPNTGVDIDALWIDMNEPSNFCDFPCTDPAAFAGTAGDPPSVRPLRLSPPRPIPGFSKDFQPTCVAEASFDCYAEAYYGESIFILGDVPSFGNGDPLMAAPLDATNYPDWQVTIQLPPKTKITYQYVRREADGTFIYEAQNRTLTTGDCHSGVQAVFGNITTTSGPHKRSLEATVYSSVQAIKNERRSSSTPGSMKGLPGRDLLNPPYQINNAAGALSNKTMQTDLIHANGLTEYDTHNLYGSMMSSASRDALIYRRPDSRPLVITRSTFAGAGAQVGHWLGDNMADWDHYLWTIEQLQEFAALFQVPMVGSDICGYGGYTNENLCSRWVWLGAFSPFFRDHQGWGTPGHELYYSPQVASASRAAIDIRYRLLDYAYTALWNQTRTGSPMLNPMFFMYPADINTATLPYQFFWGDAIMVAPISEENSTSVNVYFPEDRFYDFYTGAPVQGTGSTVRLSNIDYNTMPLYFKSGNIIPMRTESAYTTAELRQRDFTLVIAKDADGNASGSLYLDDGDSLVQKATSNIAFTYHGKTGRFKMTGDFGYHPGNVAIRSITVLGAAHAGKNGKYSSADKKAVYKVNIPLTKAYAGNFES</sequence>
<evidence type="ECO:0000256" key="12">
    <source>
        <dbReference type="ARBA" id="ARBA00023326"/>
    </source>
</evidence>
<name>A0A9W9SLK2_9EURO</name>
<dbReference type="InterPro" id="IPR048395">
    <property type="entry name" value="Glyco_hydro_31_C"/>
</dbReference>
<dbReference type="Proteomes" id="UP001147782">
    <property type="component" value="Unassembled WGS sequence"/>
</dbReference>
<feature type="domain" description="CBM20" evidence="17">
    <location>
        <begin position="479"/>
        <end position="578"/>
    </location>
</feature>
<evidence type="ECO:0000256" key="3">
    <source>
        <dbReference type="ARBA" id="ARBA00004613"/>
    </source>
</evidence>
<dbReference type="InterPro" id="IPR013784">
    <property type="entry name" value="Carb-bd-like_fold"/>
</dbReference>
<dbReference type="SUPFAM" id="SSF74650">
    <property type="entry name" value="Galactose mutarotase-like"/>
    <property type="match status" value="1"/>
</dbReference>
<evidence type="ECO:0000313" key="18">
    <source>
        <dbReference type="EMBL" id="KAJ5380781.1"/>
    </source>
</evidence>
<dbReference type="Pfam" id="PF21365">
    <property type="entry name" value="Glyco_hydro_31_3rd"/>
    <property type="match status" value="1"/>
</dbReference>
<dbReference type="GO" id="GO:0008422">
    <property type="term" value="F:beta-glucosidase activity"/>
    <property type="evidence" value="ECO:0007669"/>
    <property type="project" value="UniProtKB-EC"/>
</dbReference>
<dbReference type="InterPro" id="IPR013783">
    <property type="entry name" value="Ig-like_fold"/>
</dbReference>
<evidence type="ECO:0000256" key="4">
    <source>
        <dbReference type="ARBA" id="ARBA00007806"/>
    </source>
</evidence>
<keyword evidence="11" id="KW-0961">Cell wall biogenesis/degradation</keyword>
<evidence type="ECO:0000313" key="19">
    <source>
        <dbReference type="Proteomes" id="UP001147782"/>
    </source>
</evidence>
<gene>
    <name evidence="18" type="ORF">N7496_003209</name>
</gene>
<comment type="catalytic activity">
    <reaction evidence="1">
        <text>Hydrolysis of terminal, non-reducing beta-D-glucosyl residues with release of beta-D-glucose.</text>
        <dbReference type="EC" id="3.2.1.21"/>
    </reaction>
</comment>
<evidence type="ECO:0000256" key="14">
    <source>
        <dbReference type="RuleBase" id="RU361185"/>
    </source>
</evidence>
<comment type="catalytic activity">
    <reaction evidence="2">
        <text>Hydrolysis of terminal, non-reducing (1-&gt;4)-linked alpha-D-glucose residues with release of alpha-D-glucose.</text>
        <dbReference type="EC" id="3.2.1.20"/>
    </reaction>
</comment>
<protein>
    <recommendedName>
        <fullName evidence="17">CBM20 domain-containing protein</fullName>
    </recommendedName>
</protein>
<evidence type="ECO:0000256" key="7">
    <source>
        <dbReference type="ARBA" id="ARBA00022801"/>
    </source>
</evidence>
<feature type="signal peptide" evidence="16">
    <location>
        <begin position="1"/>
        <end position="24"/>
    </location>
</feature>
<keyword evidence="8" id="KW-0325">Glycoprotein</keyword>
<dbReference type="PANTHER" id="PTHR22762">
    <property type="entry name" value="ALPHA-GLUCOSIDASE"/>
    <property type="match status" value="1"/>
</dbReference>
<evidence type="ECO:0000256" key="9">
    <source>
        <dbReference type="ARBA" id="ARBA00023277"/>
    </source>
</evidence>
<dbReference type="OrthoDB" id="5839090at2759"/>
<evidence type="ECO:0000256" key="10">
    <source>
        <dbReference type="ARBA" id="ARBA00023295"/>
    </source>
</evidence>
<comment type="caution">
    <text evidence="18">The sequence shown here is derived from an EMBL/GenBank/DDBJ whole genome shotgun (WGS) entry which is preliminary data.</text>
</comment>
<keyword evidence="5" id="KW-0964">Secreted</keyword>
<dbReference type="Gene3D" id="3.20.20.80">
    <property type="entry name" value="Glycosidases"/>
    <property type="match status" value="2"/>
</dbReference>
<evidence type="ECO:0000256" key="6">
    <source>
        <dbReference type="ARBA" id="ARBA00022729"/>
    </source>
</evidence>
<organism evidence="18 19">
    <name type="scientific">Penicillium cataractarum</name>
    <dbReference type="NCBI Taxonomy" id="2100454"/>
    <lineage>
        <taxon>Eukaryota</taxon>
        <taxon>Fungi</taxon>
        <taxon>Dikarya</taxon>
        <taxon>Ascomycota</taxon>
        <taxon>Pezizomycotina</taxon>
        <taxon>Eurotiomycetes</taxon>
        <taxon>Eurotiomycetidae</taxon>
        <taxon>Eurotiales</taxon>
        <taxon>Aspergillaceae</taxon>
        <taxon>Penicillium</taxon>
    </lineage>
</organism>
<dbReference type="PROSITE" id="PS51166">
    <property type="entry name" value="CBM20"/>
    <property type="match status" value="1"/>
</dbReference>
<evidence type="ECO:0000256" key="15">
    <source>
        <dbReference type="SAM" id="MobiDB-lite"/>
    </source>
</evidence>
<feature type="region of interest" description="Disordered" evidence="15">
    <location>
        <begin position="602"/>
        <end position="621"/>
    </location>
</feature>
<comment type="subcellular location">
    <subcellularLocation>
        <location evidence="3">Secreted</location>
    </subcellularLocation>
</comment>
<dbReference type="InterPro" id="IPR013780">
    <property type="entry name" value="Glyco_hydro_b"/>
</dbReference>
<dbReference type="InterPro" id="IPR017853">
    <property type="entry name" value="GH"/>
</dbReference>
<evidence type="ECO:0000256" key="11">
    <source>
        <dbReference type="ARBA" id="ARBA00023316"/>
    </source>
</evidence>
<evidence type="ECO:0000256" key="13">
    <source>
        <dbReference type="ARBA" id="ARBA00025512"/>
    </source>
</evidence>
<comment type="function">
    <text evidence="13">Glucosidase involved in the degradation of cellulosic biomass. Has both alpha- and beta-glucosidase activity.</text>
</comment>
<dbReference type="SMART" id="SM01065">
    <property type="entry name" value="CBM_2"/>
    <property type="match status" value="1"/>
</dbReference>
<evidence type="ECO:0000256" key="2">
    <source>
        <dbReference type="ARBA" id="ARBA00001657"/>
    </source>
</evidence>
<keyword evidence="12" id="KW-0624">Polysaccharide degradation</keyword>
<dbReference type="SUPFAM" id="SSF51445">
    <property type="entry name" value="(Trans)glycosidases"/>
    <property type="match status" value="1"/>
</dbReference>
<dbReference type="GO" id="GO:2001070">
    <property type="term" value="F:starch binding"/>
    <property type="evidence" value="ECO:0007669"/>
    <property type="project" value="InterPro"/>
</dbReference>
<evidence type="ECO:0000256" key="1">
    <source>
        <dbReference type="ARBA" id="ARBA00000448"/>
    </source>
</evidence>
<dbReference type="InterPro" id="IPR011013">
    <property type="entry name" value="Gal_mutarotase_sf_dom"/>
</dbReference>
<dbReference type="CDD" id="cd06602">
    <property type="entry name" value="GH31_MGAM_SI_GAA"/>
    <property type="match status" value="1"/>
</dbReference>